<dbReference type="RefSeq" id="WP_338198910.1">
    <property type="nucleotide sequence ID" value="NZ_JAEKNR010000032.1"/>
</dbReference>
<dbReference type="EMBL" id="JAEKNR010000032">
    <property type="protein sequence ID" value="MBJ7597013.1"/>
    <property type="molecule type" value="Genomic_DNA"/>
</dbReference>
<dbReference type="InterPro" id="IPR049457">
    <property type="entry name" value="Emfourin"/>
</dbReference>
<proteinExistence type="predicted"/>
<comment type="caution">
    <text evidence="2">The sequence shown here is derived from an EMBL/GenBank/DDBJ whole genome shotgun (WGS) entry which is preliminary data.</text>
</comment>
<feature type="region of interest" description="Disordered" evidence="1">
    <location>
        <begin position="30"/>
        <end position="57"/>
    </location>
</feature>
<keyword evidence="3" id="KW-1185">Reference proteome</keyword>
<accession>A0A934K5C9</accession>
<dbReference type="AlphaFoldDB" id="A0A934K5C9"/>
<name>A0A934K5C9_9BACT</name>
<protein>
    <submittedName>
        <fullName evidence="2">Uncharacterized protein</fullName>
    </submittedName>
</protein>
<sequence>MTLPSAEGPDLELERSGGFAGLTLRTVIPGSQLNPNQHQALRRVLSRPPPRREKPDRFEYRLSSGGREVVVAEQDLPSALRPLLSRLEGPI</sequence>
<gene>
    <name evidence="2" type="ORF">JF922_02850</name>
</gene>
<evidence type="ECO:0000313" key="2">
    <source>
        <dbReference type="EMBL" id="MBJ7597013.1"/>
    </source>
</evidence>
<reference evidence="2" key="1">
    <citation type="submission" date="2020-10" db="EMBL/GenBank/DDBJ databases">
        <title>Ca. Dormibacterota MAGs.</title>
        <authorList>
            <person name="Montgomery K."/>
        </authorList>
    </citation>
    <scope>NUCLEOTIDE SEQUENCE [LARGE SCALE GENOMIC DNA]</scope>
    <source>
        <strain evidence="2">SC8812_S17_10</strain>
    </source>
</reference>
<dbReference type="Proteomes" id="UP000612893">
    <property type="component" value="Unassembled WGS sequence"/>
</dbReference>
<dbReference type="Pfam" id="PF20242">
    <property type="entry name" value="Emfourin"/>
    <property type="match status" value="1"/>
</dbReference>
<evidence type="ECO:0000313" key="3">
    <source>
        <dbReference type="Proteomes" id="UP000612893"/>
    </source>
</evidence>
<organism evidence="2 3">
    <name type="scientific">Candidatus Nephthysia bennettiae</name>
    <dbReference type="NCBI Taxonomy" id="3127016"/>
    <lineage>
        <taxon>Bacteria</taxon>
        <taxon>Bacillati</taxon>
        <taxon>Candidatus Dormiibacterota</taxon>
        <taxon>Candidatus Dormibacteria</taxon>
        <taxon>Candidatus Dormibacterales</taxon>
        <taxon>Candidatus Dormibacteraceae</taxon>
        <taxon>Candidatus Nephthysia</taxon>
    </lineage>
</organism>
<evidence type="ECO:0000256" key="1">
    <source>
        <dbReference type="SAM" id="MobiDB-lite"/>
    </source>
</evidence>
<feature type="compositionally biased region" description="Polar residues" evidence="1">
    <location>
        <begin position="30"/>
        <end position="39"/>
    </location>
</feature>